<dbReference type="InterPro" id="IPR024234">
    <property type="entry name" value="DUF3801"/>
</dbReference>
<evidence type="ECO:0000313" key="2">
    <source>
        <dbReference type="EMBL" id="CUP78192.1"/>
    </source>
</evidence>
<sequence length="168" mass="19193">MLFSRKGGIRLIDEDVSRRTIAVSIKATKLTGRVLAQACLAVGRKIKKAHRARQTPHGKQTVRQLMGHGATTNSIEVESPKDFDRVARKWNVDYAFYKTGPDKYLLFFKSGQADAITACFSEYSRRVMKRSKSRRVPIREQLKRAAAELARQPSHKKERAREAVHEDR</sequence>
<protein>
    <submittedName>
        <fullName evidence="2">Protein of uncharacterized function (DUF3801)</fullName>
    </submittedName>
</protein>
<organism evidence="2 3">
    <name type="scientific">Blautia wexlerae</name>
    <dbReference type="NCBI Taxonomy" id="418240"/>
    <lineage>
        <taxon>Bacteria</taxon>
        <taxon>Bacillati</taxon>
        <taxon>Bacillota</taxon>
        <taxon>Clostridia</taxon>
        <taxon>Lachnospirales</taxon>
        <taxon>Lachnospiraceae</taxon>
        <taxon>Blautia</taxon>
    </lineage>
</organism>
<proteinExistence type="predicted"/>
<accession>A0A174QY99</accession>
<feature type="compositionally biased region" description="Basic and acidic residues" evidence="1">
    <location>
        <begin position="159"/>
        <end position="168"/>
    </location>
</feature>
<evidence type="ECO:0000256" key="1">
    <source>
        <dbReference type="SAM" id="MobiDB-lite"/>
    </source>
</evidence>
<reference evidence="2 3" key="1">
    <citation type="submission" date="2015-09" db="EMBL/GenBank/DDBJ databases">
        <authorList>
            <consortium name="Pathogen Informatics"/>
        </authorList>
    </citation>
    <scope>NUCLEOTIDE SEQUENCE [LARGE SCALE GENOMIC DNA]</scope>
    <source>
        <strain evidence="2 3">2789STDY5834911</strain>
    </source>
</reference>
<evidence type="ECO:0000313" key="3">
    <source>
        <dbReference type="Proteomes" id="UP000095712"/>
    </source>
</evidence>
<dbReference type="Proteomes" id="UP000095712">
    <property type="component" value="Unassembled WGS sequence"/>
</dbReference>
<dbReference type="OrthoDB" id="9811478at2"/>
<gene>
    <name evidence="2" type="ORF">ERS852523_02791</name>
</gene>
<feature type="region of interest" description="Disordered" evidence="1">
    <location>
        <begin position="146"/>
        <end position="168"/>
    </location>
</feature>
<dbReference type="EMBL" id="CZAW01000032">
    <property type="protein sequence ID" value="CUP78192.1"/>
    <property type="molecule type" value="Genomic_DNA"/>
</dbReference>
<dbReference type="Pfam" id="PF12687">
    <property type="entry name" value="DUF3801"/>
    <property type="match status" value="1"/>
</dbReference>
<dbReference type="AlphaFoldDB" id="A0A174QY99"/>
<name>A0A174QY99_9FIRM</name>